<dbReference type="InterPro" id="IPR036864">
    <property type="entry name" value="Zn2-C6_fun-type_DNA-bd_sf"/>
</dbReference>
<dbReference type="Proteomes" id="UP000799764">
    <property type="component" value="Unassembled WGS sequence"/>
</dbReference>
<dbReference type="PROSITE" id="PS50048">
    <property type="entry name" value="ZN2_CY6_FUNGAL_2"/>
    <property type="match status" value="1"/>
</dbReference>
<dbReference type="Gene3D" id="4.10.240.10">
    <property type="entry name" value="Zn(2)-C6 fungal-type DNA-binding domain"/>
    <property type="match status" value="1"/>
</dbReference>
<accession>A0A9P4UBW1</accession>
<dbReference type="EMBL" id="MU001500">
    <property type="protein sequence ID" value="KAF2444620.1"/>
    <property type="molecule type" value="Genomic_DNA"/>
</dbReference>
<comment type="subcellular location">
    <subcellularLocation>
        <location evidence="1">Nucleus</location>
    </subcellularLocation>
</comment>
<keyword evidence="2" id="KW-0539">Nucleus</keyword>
<evidence type="ECO:0000256" key="1">
    <source>
        <dbReference type="ARBA" id="ARBA00004123"/>
    </source>
</evidence>
<dbReference type="GO" id="GO:0005634">
    <property type="term" value="C:nucleus"/>
    <property type="evidence" value="ECO:0007669"/>
    <property type="project" value="UniProtKB-SubCell"/>
</dbReference>
<sequence>MKSYDGCWTCRLRKKRCDEIRPVCRNCSTLQITCHFEDGKPLWMDGGSGQKEKAEEIKREVKSAAAHRRGVLSFDVLEPIAIERSLDSSTRASSPNTLLSTQPTPSNGYAESSSKLDGWSASSSPKREPTESELDRRFVMFYFDHFFPFLFPFYKPSLLEGGRSWVMELVQSDEVMWHTTLALSSYFVSVTLDGAVAGHNVCKALAWEKLLKQMGATFTVLQRKLQEAGPANMQDVLVSSARTMGSIVQLQRFEISVGNFENCRKHLSAANSLFKKIMDGSELPDFGSVLNVMGRPLWTIKSQERGAWNSDQAAFRFYSALLIVDDTIAAVCMGEAPELLQYHAQLLTNDRSAGEKPPLCLEEFIGCENWVIIQMGQIAALDAWKKSAKKAGKLDMMELVARASAIQRTLLENLARLDTAVDTSQSSWLSLFRVHDQLPPIPGGCAVFVTRVWAHAALLYLAVSISGWQPGSAAIRENVTRILGLLERMPAPELLRTVVWPYCIVGCLCEPAEELRMRAMADALVPFRLFGAARKALEIMEDVWKRRDELTIETDFAACIGSLGYVSLLV</sequence>
<dbReference type="CDD" id="cd00067">
    <property type="entry name" value="GAL4"/>
    <property type="match status" value="1"/>
</dbReference>
<keyword evidence="6" id="KW-1185">Reference proteome</keyword>
<dbReference type="AlphaFoldDB" id="A0A9P4UBW1"/>
<feature type="region of interest" description="Disordered" evidence="3">
    <location>
        <begin position="88"/>
        <end position="129"/>
    </location>
</feature>
<evidence type="ECO:0000313" key="5">
    <source>
        <dbReference type="EMBL" id="KAF2444620.1"/>
    </source>
</evidence>
<evidence type="ECO:0000313" key="6">
    <source>
        <dbReference type="Proteomes" id="UP000799764"/>
    </source>
</evidence>
<evidence type="ECO:0000259" key="4">
    <source>
        <dbReference type="PROSITE" id="PS50048"/>
    </source>
</evidence>
<proteinExistence type="predicted"/>
<dbReference type="PANTHER" id="PTHR37534:SF20">
    <property type="entry name" value="PRO1A C6 ZINK-FINGER PROTEIN"/>
    <property type="match status" value="1"/>
</dbReference>
<protein>
    <recommendedName>
        <fullName evidence="4">Zn(2)-C6 fungal-type domain-containing protein</fullName>
    </recommendedName>
</protein>
<dbReference type="PROSITE" id="PS00463">
    <property type="entry name" value="ZN2_CY6_FUNGAL_1"/>
    <property type="match status" value="1"/>
</dbReference>
<feature type="domain" description="Zn(2)-C6 fungal-type" evidence="4">
    <location>
        <begin position="6"/>
        <end position="36"/>
    </location>
</feature>
<comment type="caution">
    <text evidence="5">The sequence shown here is derived from an EMBL/GenBank/DDBJ whole genome shotgun (WGS) entry which is preliminary data.</text>
</comment>
<dbReference type="GO" id="GO:0000981">
    <property type="term" value="F:DNA-binding transcription factor activity, RNA polymerase II-specific"/>
    <property type="evidence" value="ECO:0007669"/>
    <property type="project" value="InterPro"/>
</dbReference>
<reference evidence="5" key="1">
    <citation type="journal article" date="2020" name="Stud. Mycol.">
        <title>101 Dothideomycetes genomes: a test case for predicting lifestyles and emergence of pathogens.</title>
        <authorList>
            <person name="Haridas S."/>
            <person name="Albert R."/>
            <person name="Binder M."/>
            <person name="Bloem J."/>
            <person name="Labutti K."/>
            <person name="Salamov A."/>
            <person name="Andreopoulos B."/>
            <person name="Baker S."/>
            <person name="Barry K."/>
            <person name="Bills G."/>
            <person name="Bluhm B."/>
            <person name="Cannon C."/>
            <person name="Castanera R."/>
            <person name="Culley D."/>
            <person name="Daum C."/>
            <person name="Ezra D."/>
            <person name="Gonzalez J."/>
            <person name="Henrissat B."/>
            <person name="Kuo A."/>
            <person name="Liang C."/>
            <person name="Lipzen A."/>
            <person name="Lutzoni F."/>
            <person name="Magnuson J."/>
            <person name="Mondo S."/>
            <person name="Nolan M."/>
            <person name="Ohm R."/>
            <person name="Pangilinan J."/>
            <person name="Park H.-J."/>
            <person name="Ramirez L."/>
            <person name="Alfaro M."/>
            <person name="Sun H."/>
            <person name="Tritt A."/>
            <person name="Yoshinaga Y."/>
            <person name="Zwiers L.-H."/>
            <person name="Turgeon B."/>
            <person name="Goodwin S."/>
            <person name="Spatafora J."/>
            <person name="Crous P."/>
            <person name="Grigoriev I."/>
        </authorList>
    </citation>
    <scope>NUCLEOTIDE SEQUENCE</scope>
    <source>
        <strain evidence="5">CBS 690.94</strain>
    </source>
</reference>
<dbReference type="PANTHER" id="PTHR37534">
    <property type="entry name" value="TRANSCRIPTIONAL ACTIVATOR PROTEIN UGA3"/>
    <property type="match status" value="1"/>
</dbReference>
<evidence type="ECO:0000256" key="3">
    <source>
        <dbReference type="SAM" id="MobiDB-lite"/>
    </source>
</evidence>
<dbReference type="SUPFAM" id="SSF57701">
    <property type="entry name" value="Zn2/Cys6 DNA-binding domain"/>
    <property type="match status" value="1"/>
</dbReference>
<feature type="compositionally biased region" description="Polar residues" evidence="3">
    <location>
        <begin position="88"/>
        <end position="124"/>
    </location>
</feature>
<gene>
    <name evidence="5" type="ORF">P171DRAFT_279112</name>
</gene>
<evidence type="ECO:0000256" key="2">
    <source>
        <dbReference type="ARBA" id="ARBA00023242"/>
    </source>
</evidence>
<dbReference type="Pfam" id="PF00172">
    <property type="entry name" value="Zn_clus"/>
    <property type="match status" value="1"/>
</dbReference>
<dbReference type="Pfam" id="PF11951">
    <property type="entry name" value="Fungal_trans_2"/>
    <property type="match status" value="1"/>
</dbReference>
<dbReference type="InterPro" id="IPR021858">
    <property type="entry name" value="Fun_TF"/>
</dbReference>
<dbReference type="OrthoDB" id="5213892at2759"/>
<name>A0A9P4UBW1_9PLEO</name>
<dbReference type="GO" id="GO:0008270">
    <property type="term" value="F:zinc ion binding"/>
    <property type="evidence" value="ECO:0007669"/>
    <property type="project" value="InterPro"/>
</dbReference>
<dbReference type="InterPro" id="IPR001138">
    <property type="entry name" value="Zn2Cys6_DnaBD"/>
</dbReference>
<dbReference type="SMART" id="SM00066">
    <property type="entry name" value="GAL4"/>
    <property type="match status" value="1"/>
</dbReference>
<organism evidence="5 6">
    <name type="scientific">Karstenula rhodostoma CBS 690.94</name>
    <dbReference type="NCBI Taxonomy" id="1392251"/>
    <lineage>
        <taxon>Eukaryota</taxon>
        <taxon>Fungi</taxon>
        <taxon>Dikarya</taxon>
        <taxon>Ascomycota</taxon>
        <taxon>Pezizomycotina</taxon>
        <taxon>Dothideomycetes</taxon>
        <taxon>Pleosporomycetidae</taxon>
        <taxon>Pleosporales</taxon>
        <taxon>Massarineae</taxon>
        <taxon>Didymosphaeriaceae</taxon>
        <taxon>Karstenula</taxon>
    </lineage>
</organism>